<dbReference type="GO" id="GO:0016787">
    <property type="term" value="F:hydrolase activity"/>
    <property type="evidence" value="ECO:0007669"/>
    <property type="project" value="UniProtKB-KW"/>
</dbReference>
<proteinExistence type="predicted"/>
<gene>
    <name evidence="3" type="ORF">N0K08_07140</name>
</gene>
<keyword evidence="1" id="KW-0472">Membrane</keyword>
<evidence type="ECO:0000259" key="2">
    <source>
        <dbReference type="Pfam" id="PF12697"/>
    </source>
</evidence>
<dbReference type="InterPro" id="IPR000073">
    <property type="entry name" value="AB_hydrolase_1"/>
</dbReference>
<feature type="transmembrane region" description="Helical" evidence="1">
    <location>
        <begin position="31"/>
        <end position="57"/>
    </location>
</feature>
<reference evidence="3 4" key="1">
    <citation type="submission" date="2022-09" db="EMBL/GenBank/DDBJ databases">
        <title>Draft genome of isolate Be4.</title>
        <authorList>
            <person name="Sanchez-Castro I."/>
            <person name="Martinez-Rodriguez P."/>
            <person name="Descostes M."/>
            <person name="Merroun M."/>
        </authorList>
    </citation>
    <scope>NUCLEOTIDE SEQUENCE [LARGE SCALE GENOMIC DNA]</scope>
    <source>
        <strain evidence="3 4">Be4</strain>
    </source>
</reference>
<organism evidence="3 4">
    <name type="scientific">Acidovorax bellezanensis</name>
    <dbReference type="NCBI Taxonomy" id="2976702"/>
    <lineage>
        <taxon>Bacteria</taxon>
        <taxon>Pseudomonadati</taxon>
        <taxon>Pseudomonadota</taxon>
        <taxon>Betaproteobacteria</taxon>
        <taxon>Burkholderiales</taxon>
        <taxon>Comamonadaceae</taxon>
        <taxon>Acidovorax</taxon>
    </lineage>
</organism>
<dbReference type="PANTHER" id="PTHR37946">
    <property type="entry name" value="SLL1969 PROTEIN"/>
    <property type="match status" value="1"/>
</dbReference>
<dbReference type="Gene3D" id="3.40.50.1820">
    <property type="entry name" value="alpha/beta hydrolase"/>
    <property type="match status" value="1"/>
</dbReference>
<keyword evidence="4" id="KW-1185">Reference proteome</keyword>
<dbReference type="Proteomes" id="UP001525968">
    <property type="component" value="Unassembled WGS sequence"/>
</dbReference>
<evidence type="ECO:0000313" key="4">
    <source>
        <dbReference type="Proteomes" id="UP001525968"/>
    </source>
</evidence>
<keyword evidence="1" id="KW-1133">Transmembrane helix</keyword>
<sequence>MNALRQQALILGDWALALAWLWWQWPRSPGLALAGAAALLLVPAWSVALQFACMCIAPRRGLAEMPPVRAGALLRAWWVEVGLAYRIFNWRQPFRHNAVPDYLPTDRAAPGAPAARAGVVLVHGYLCNRAFWQPWQRMLQARGIACIAVTLEPAWGSLDDCVPGLDAAVRRMTEATGRPPVLIGHSMGGLVIRAWLRSRGAVVGEGVSDAAAGQRLQALAARIITLGTPHQGTWIARFSHTVNGRQMRLDSDWLRQLAAHEPRALASRMSCWYSNCDNMVFPAIVATYPGADNRLVVDLAHVQMAFTPYVMLACMDGL</sequence>
<accession>A0ABT2PIU5</accession>
<dbReference type="EMBL" id="JAODYH010000003">
    <property type="protein sequence ID" value="MCT9810401.1"/>
    <property type="molecule type" value="Genomic_DNA"/>
</dbReference>
<keyword evidence="3" id="KW-0378">Hydrolase</keyword>
<name>A0ABT2PIU5_9BURK</name>
<keyword evidence="1" id="KW-0812">Transmembrane</keyword>
<dbReference type="InterPro" id="IPR029058">
    <property type="entry name" value="AB_hydrolase_fold"/>
</dbReference>
<comment type="caution">
    <text evidence="3">The sequence shown here is derived from an EMBL/GenBank/DDBJ whole genome shotgun (WGS) entry which is preliminary data.</text>
</comment>
<evidence type="ECO:0000313" key="3">
    <source>
        <dbReference type="EMBL" id="MCT9810401.1"/>
    </source>
</evidence>
<dbReference type="RefSeq" id="WP_261499416.1">
    <property type="nucleotide sequence ID" value="NZ_JAODYH010000003.1"/>
</dbReference>
<dbReference type="SUPFAM" id="SSF53474">
    <property type="entry name" value="alpha/beta-Hydrolases"/>
    <property type="match status" value="1"/>
</dbReference>
<protein>
    <submittedName>
        <fullName evidence="3">Alpha/beta fold hydrolase</fullName>
    </submittedName>
</protein>
<evidence type="ECO:0000256" key="1">
    <source>
        <dbReference type="SAM" id="Phobius"/>
    </source>
</evidence>
<dbReference type="Pfam" id="PF12697">
    <property type="entry name" value="Abhydrolase_6"/>
    <property type="match status" value="1"/>
</dbReference>
<dbReference type="PANTHER" id="PTHR37946:SF1">
    <property type="entry name" value="SLL1969 PROTEIN"/>
    <property type="match status" value="1"/>
</dbReference>
<feature type="domain" description="AB hydrolase-1" evidence="2">
    <location>
        <begin position="119"/>
        <end position="265"/>
    </location>
</feature>